<accession>A0A0W0G7J1</accession>
<gene>
    <name evidence="1" type="ORF">WG66_2927</name>
</gene>
<organism evidence="1 2">
    <name type="scientific">Moniliophthora roreri</name>
    <name type="common">Frosty pod rot fungus</name>
    <name type="synonym">Monilia roreri</name>
    <dbReference type="NCBI Taxonomy" id="221103"/>
    <lineage>
        <taxon>Eukaryota</taxon>
        <taxon>Fungi</taxon>
        <taxon>Dikarya</taxon>
        <taxon>Basidiomycota</taxon>
        <taxon>Agaricomycotina</taxon>
        <taxon>Agaricomycetes</taxon>
        <taxon>Agaricomycetidae</taxon>
        <taxon>Agaricales</taxon>
        <taxon>Marasmiineae</taxon>
        <taxon>Marasmiaceae</taxon>
        <taxon>Moniliophthora</taxon>
    </lineage>
</organism>
<dbReference type="EMBL" id="LATX01000908">
    <property type="protein sequence ID" value="KTB44492.1"/>
    <property type="molecule type" value="Genomic_DNA"/>
</dbReference>
<protein>
    <submittedName>
        <fullName evidence="1">Uncharacterized protein</fullName>
    </submittedName>
</protein>
<sequence length="270" mass="30917">MNDGHRHDTLDDFHGFWNICKVQKLGNTLMHQWAYAQLAIEELRPLFEEFSQLFSSDVLNEWEALYAKPLPDKSDKDMVDLFTVRVGKEIPSFRSRIDAQLAAENLRVLNQSGVDGVTLLLAEGISLDIIHQKLLHFSLQKNLSKSRMEQLGCARLKYNQQVATFAESVSSFFPLIILLIEADKKSSYVSNLKCNEVESSLLFLPSYFDSQKHVACQMQQVAQIEHDLREGQANDLLEEVQRRILTYNHISVVKKNAIEWCKSGYATLQP</sequence>
<comment type="caution">
    <text evidence="1">The sequence shown here is derived from an EMBL/GenBank/DDBJ whole genome shotgun (WGS) entry which is preliminary data.</text>
</comment>
<evidence type="ECO:0000313" key="1">
    <source>
        <dbReference type="EMBL" id="KTB44492.1"/>
    </source>
</evidence>
<dbReference type="AlphaFoldDB" id="A0A0W0G7J1"/>
<dbReference type="Proteomes" id="UP000054988">
    <property type="component" value="Unassembled WGS sequence"/>
</dbReference>
<reference evidence="1 2" key="1">
    <citation type="submission" date="2015-12" db="EMBL/GenBank/DDBJ databases">
        <title>Draft genome sequence of Moniliophthora roreri, the causal agent of frosty pod rot of cacao.</title>
        <authorList>
            <person name="Aime M.C."/>
            <person name="Diaz-Valderrama J.R."/>
            <person name="Kijpornyongpan T."/>
            <person name="Phillips-Mora W."/>
        </authorList>
    </citation>
    <scope>NUCLEOTIDE SEQUENCE [LARGE SCALE GENOMIC DNA]</scope>
    <source>
        <strain evidence="1 2">MCA 2952</strain>
    </source>
</reference>
<name>A0A0W0G7J1_MONRR</name>
<proteinExistence type="predicted"/>
<evidence type="ECO:0000313" key="2">
    <source>
        <dbReference type="Proteomes" id="UP000054988"/>
    </source>
</evidence>